<comment type="caution">
    <text evidence="2">The sequence shown here is derived from an EMBL/GenBank/DDBJ whole genome shotgun (WGS) entry which is preliminary data.</text>
</comment>
<protein>
    <submittedName>
        <fullName evidence="2">Methyltransferase, FkbM family</fullName>
    </submittedName>
</protein>
<dbReference type="PANTHER" id="PTHR34203">
    <property type="entry name" value="METHYLTRANSFERASE, FKBM FAMILY PROTEIN"/>
    <property type="match status" value="1"/>
</dbReference>
<reference evidence="3" key="1">
    <citation type="journal article" date="2015" name="PLoS Genet.">
        <title>Genome Sequence and Transcriptome Analyses of Chrysochromulina tobin: Metabolic Tools for Enhanced Algal Fitness in the Prominent Order Prymnesiales (Haptophyceae).</title>
        <authorList>
            <person name="Hovde B.T."/>
            <person name="Deodato C.R."/>
            <person name="Hunsperger H.M."/>
            <person name="Ryken S.A."/>
            <person name="Yost W."/>
            <person name="Jha R.K."/>
            <person name="Patterson J."/>
            <person name="Monnat R.J. Jr."/>
            <person name="Barlow S.B."/>
            <person name="Starkenburg S.R."/>
            <person name="Cattolico R.A."/>
        </authorList>
    </citation>
    <scope>NUCLEOTIDE SEQUENCE</scope>
    <source>
        <strain evidence="3">CCMP291</strain>
    </source>
</reference>
<dbReference type="InterPro" id="IPR006342">
    <property type="entry name" value="FkbM_mtfrase"/>
</dbReference>
<evidence type="ECO:0000313" key="2">
    <source>
        <dbReference type="EMBL" id="KOO26471.1"/>
    </source>
</evidence>
<dbReference type="AlphaFoldDB" id="A0A0M0JIR3"/>
<evidence type="ECO:0000259" key="1">
    <source>
        <dbReference type="Pfam" id="PF05050"/>
    </source>
</evidence>
<gene>
    <name evidence="2" type="ORF">Ctob_002813</name>
</gene>
<dbReference type="EMBL" id="JWZX01002845">
    <property type="protein sequence ID" value="KOO26471.1"/>
    <property type="molecule type" value="Genomic_DNA"/>
</dbReference>
<accession>A0A0M0JIR3</accession>
<sequence>MLGFCLTVCVAASSNQEAGQSQEAEVKELDPCWSSPNSMPPSCNPSKGLCGVCRPDIPFRNRFFSDFLRLSRMERAVVVDVGANTGEFSRWMTLLANIAARHHSRSHLIGQLNVTMLDPQPSMAPVLTKLVTDLRRRTPNVSVSFLPVAAWTRNGNMTFYSLKSSQESSLMADGADASRMVNSGQKTIVPTIDLAAWLLHGASFSDAFTLRLLKIDIEGAEYDLLPHLIVSGALCRATHLLVEWHLNKLPYSRRLRFLGLRLAFDELLTKGCQSSWAARRQANASFPRVIAHDEYASNNFHAKVPGLEELLFAHNGTWPPDCSEHRVCMKMKGLFDGSEASTK</sequence>
<dbReference type="Pfam" id="PF05050">
    <property type="entry name" value="Methyltransf_21"/>
    <property type="match status" value="1"/>
</dbReference>
<dbReference type="InterPro" id="IPR029063">
    <property type="entry name" value="SAM-dependent_MTases_sf"/>
</dbReference>
<dbReference type="SUPFAM" id="SSF53335">
    <property type="entry name" value="S-adenosyl-L-methionine-dependent methyltransferases"/>
    <property type="match status" value="1"/>
</dbReference>
<feature type="domain" description="Methyltransferase FkbM" evidence="1">
    <location>
        <begin position="148"/>
        <end position="248"/>
    </location>
</feature>
<keyword evidence="2" id="KW-0808">Transferase</keyword>
<dbReference type="GO" id="GO:0008168">
    <property type="term" value="F:methyltransferase activity"/>
    <property type="evidence" value="ECO:0007669"/>
    <property type="project" value="UniProtKB-KW"/>
</dbReference>
<dbReference type="Proteomes" id="UP000037460">
    <property type="component" value="Unassembled WGS sequence"/>
</dbReference>
<dbReference type="Gene3D" id="3.40.50.150">
    <property type="entry name" value="Vaccinia Virus protein VP39"/>
    <property type="match status" value="1"/>
</dbReference>
<keyword evidence="3" id="KW-1185">Reference proteome</keyword>
<evidence type="ECO:0000313" key="3">
    <source>
        <dbReference type="Proteomes" id="UP000037460"/>
    </source>
</evidence>
<dbReference type="PANTHER" id="PTHR34203:SF15">
    <property type="entry name" value="SLL1173 PROTEIN"/>
    <property type="match status" value="1"/>
</dbReference>
<proteinExistence type="predicted"/>
<dbReference type="InterPro" id="IPR052514">
    <property type="entry name" value="SAM-dependent_MTase"/>
</dbReference>
<organism evidence="2 3">
    <name type="scientific">Chrysochromulina tobinii</name>
    <dbReference type="NCBI Taxonomy" id="1460289"/>
    <lineage>
        <taxon>Eukaryota</taxon>
        <taxon>Haptista</taxon>
        <taxon>Haptophyta</taxon>
        <taxon>Prymnesiophyceae</taxon>
        <taxon>Prymnesiales</taxon>
        <taxon>Chrysochromulinaceae</taxon>
        <taxon>Chrysochromulina</taxon>
    </lineage>
</organism>
<dbReference type="GO" id="GO:0032259">
    <property type="term" value="P:methylation"/>
    <property type="evidence" value="ECO:0007669"/>
    <property type="project" value="UniProtKB-KW"/>
</dbReference>
<keyword evidence="2" id="KW-0489">Methyltransferase</keyword>
<dbReference type="OrthoDB" id="10006218at2759"/>
<dbReference type="NCBIfam" id="TIGR01444">
    <property type="entry name" value="fkbM_fam"/>
    <property type="match status" value="1"/>
</dbReference>
<name>A0A0M0JIR3_9EUKA</name>